<evidence type="ECO:0000256" key="1">
    <source>
        <dbReference type="SAM" id="MobiDB-lite"/>
    </source>
</evidence>
<name>A0A6G0W6C0_9STRA</name>
<organism evidence="4 5">
    <name type="scientific">Aphanomyces euteiches</name>
    <dbReference type="NCBI Taxonomy" id="100861"/>
    <lineage>
        <taxon>Eukaryota</taxon>
        <taxon>Sar</taxon>
        <taxon>Stramenopiles</taxon>
        <taxon>Oomycota</taxon>
        <taxon>Saprolegniomycetes</taxon>
        <taxon>Saprolegniales</taxon>
        <taxon>Verrucalvaceae</taxon>
        <taxon>Aphanomyces</taxon>
    </lineage>
</organism>
<protein>
    <recommendedName>
        <fullName evidence="6">Glycoside hydrolase family 6 protein</fullName>
    </recommendedName>
</protein>
<dbReference type="AlphaFoldDB" id="A0A6G0W6C0"/>
<evidence type="ECO:0000256" key="2">
    <source>
        <dbReference type="SAM" id="Phobius"/>
    </source>
</evidence>
<feature type="transmembrane region" description="Helical" evidence="2">
    <location>
        <begin position="453"/>
        <end position="474"/>
    </location>
</feature>
<keyword evidence="5" id="KW-1185">Reference proteome</keyword>
<evidence type="ECO:0000313" key="5">
    <source>
        <dbReference type="Proteomes" id="UP000481153"/>
    </source>
</evidence>
<keyword evidence="3" id="KW-0732">Signal</keyword>
<comment type="caution">
    <text evidence="4">The sequence shown here is derived from an EMBL/GenBank/DDBJ whole genome shotgun (WGS) entry which is preliminary data.</text>
</comment>
<feature type="region of interest" description="Disordered" evidence="1">
    <location>
        <begin position="323"/>
        <end position="433"/>
    </location>
</feature>
<keyword evidence="2" id="KW-0472">Membrane</keyword>
<feature type="chain" id="PRO_5026041274" description="Glycoside hydrolase family 6 protein" evidence="3">
    <location>
        <begin position="20"/>
        <end position="510"/>
    </location>
</feature>
<evidence type="ECO:0000256" key="3">
    <source>
        <dbReference type="SAM" id="SignalP"/>
    </source>
</evidence>
<dbReference type="VEuPathDB" id="FungiDB:AeMF1_002096"/>
<feature type="compositionally biased region" description="Low complexity" evidence="1">
    <location>
        <begin position="326"/>
        <end position="428"/>
    </location>
</feature>
<feature type="signal peptide" evidence="3">
    <location>
        <begin position="1"/>
        <end position="19"/>
    </location>
</feature>
<evidence type="ECO:0000313" key="4">
    <source>
        <dbReference type="EMBL" id="KAF0722322.1"/>
    </source>
</evidence>
<dbReference type="GO" id="GO:0030245">
    <property type="term" value="P:cellulose catabolic process"/>
    <property type="evidence" value="ECO:0007669"/>
    <property type="project" value="InterPro"/>
</dbReference>
<dbReference type="GO" id="GO:0004553">
    <property type="term" value="F:hydrolase activity, hydrolyzing O-glycosyl compounds"/>
    <property type="evidence" value="ECO:0007669"/>
    <property type="project" value="InterPro"/>
</dbReference>
<evidence type="ECO:0008006" key="6">
    <source>
        <dbReference type="Google" id="ProtNLM"/>
    </source>
</evidence>
<dbReference type="SUPFAM" id="SSF51989">
    <property type="entry name" value="Glycosyl hydrolases family 6, cellulases"/>
    <property type="match status" value="1"/>
</dbReference>
<proteinExistence type="predicted"/>
<dbReference type="EMBL" id="VJMJ01000339">
    <property type="protein sequence ID" value="KAF0722322.1"/>
    <property type="molecule type" value="Genomic_DNA"/>
</dbReference>
<reference evidence="4 5" key="1">
    <citation type="submission" date="2019-07" db="EMBL/GenBank/DDBJ databases">
        <title>Genomics analysis of Aphanomyces spp. identifies a new class of oomycete effector associated with host adaptation.</title>
        <authorList>
            <person name="Gaulin E."/>
        </authorList>
    </citation>
    <scope>NUCLEOTIDE SEQUENCE [LARGE SCALE GENOMIC DNA]</scope>
    <source>
        <strain evidence="4 5">ATCC 201684</strain>
    </source>
</reference>
<gene>
    <name evidence="4" type="ORF">Ae201684_018538</name>
</gene>
<dbReference type="Gene3D" id="3.20.20.40">
    <property type="entry name" value="1, 4-beta cellobiohydrolase"/>
    <property type="match status" value="1"/>
</dbReference>
<dbReference type="InterPro" id="IPR016288">
    <property type="entry name" value="Beta_cellobiohydrolase"/>
</dbReference>
<keyword evidence="2" id="KW-0812">Transmembrane</keyword>
<dbReference type="InterPro" id="IPR036434">
    <property type="entry name" value="Beta_cellobiohydrolase_sf"/>
</dbReference>
<dbReference type="PANTHER" id="PTHR34876:SF4">
    <property type="entry name" value="1,4-BETA-D-GLUCAN CELLOBIOHYDROLASE C-RELATED"/>
    <property type="match status" value="1"/>
</dbReference>
<dbReference type="Proteomes" id="UP000481153">
    <property type="component" value="Unassembled WGS sequence"/>
</dbReference>
<sequence length="510" mass="52485">MKLSLHLAAAAALAHQAFAGMCSAVSPYSWTQAASANPQLQGALQVLSKYAVASWYTDRGYGDDIDKLLANCDSSDTLSIVIYGLPNKDCGDGFSSGGSNKDASTYKSWVQSLVSRVGSRNVVYVLEPDAVALLANNNCAKQNNYLANLKTALSVISAGNPNAKIYADVASWADLTQAASILNDLKSAGRLNGITINTSNYKSNAQLLPICQTLSAATGGLHCTFDTSRNYRGSTGDEWCNSKTAGIGAPPGSDTGSPLVDYNLWLKVPGESDGQCSGRTSDAMAGPNAGDFFADGFTSLWNNGYFVDKAGLPKIGSGNTGSWTVAPTTSSTPSTSNAPTTASPTTASPTTTSTTNAPTTTSADITTEAPSTTETPSAANSTTYNSTSTEVPASTSASPSSSGDSSSSTSLETVSTTPSTDTPTPSTTLPIAQNDVSVQASGGAQTDMSTGTIVLIAMVAVAGVVAAVLAVAVVRKRNMDEKRDDYIERDSRGIVILGVTPMHDSDRAIL</sequence>
<dbReference type="PRINTS" id="PR00733">
    <property type="entry name" value="GLHYDRLASE6"/>
</dbReference>
<dbReference type="Pfam" id="PF01341">
    <property type="entry name" value="Glyco_hydro_6"/>
    <property type="match status" value="1"/>
</dbReference>
<keyword evidence="2" id="KW-1133">Transmembrane helix</keyword>
<accession>A0A6G0W6C0</accession>
<dbReference type="PANTHER" id="PTHR34876">
    <property type="match status" value="1"/>
</dbReference>